<evidence type="ECO:0000256" key="1">
    <source>
        <dbReference type="SAM" id="SignalP"/>
    </source>
</evidence>
<sequence length="118" mass="13621">MLFIKFAALAFAALVAAEPAEPEEHQYEARAPYLGILYSQRNYRGARQTISDRDSGRCINLHGSLREDVQSINIDRRERDSCTLYDRRGCQGSSRRYTSDNRNIARRRVSSVRCRRGH</sequence>
<dbReference type="Gene3D" id="2.60.20.10">
    <property type="entry name" value="Crystallins"/>
    <property type="match status" value="1"/>
</dbReference>
<evidence type="ECO:0000313" key="3">
    <source>
        <dbReference type="Proteomes" id="UP000054481"/>
    </source>
</evidence>
<dbReference type="AlphaFoldDB" id="A0A0F7ZRF4"/>
<reference evidence="2 3" key="1">
    <citation type="journal article" date="2014" name="Genome Biol. Evol.">
        <title>Comparative genomics and transcriptomics analyses reveal divergent lifestyle features of nematode endoparasitic fungus Hirsutella minnesotensis.</title>
        <authorList>
            <person name="Lai Y."/>
            <person name="Liu K."/>
            <person name="Zhang X."/>
            <person name="Zhang X."/>
            <person name="Li K."/>
            <person name="Wang N."/>
            <person name="Shu C."/>
            <person name="Wu Y."/>
            <person name="Wang C."/>
            <person name="Bushley K.E."/>
            <person name="Xiang M."/>
            <person name="Liu X."/>
        </authorList>
    </citation>
    <scope>NUCLEOTIDE SEQUENCE [LARGE SCALE GENOMIC DNA]</scope>
    <source>
        <strain evidence="2 3">3608</strain>
    </source>
</reference>
<evidence type="ECO:0000313" key="2">
    <source>
        <dbReference type="EMBL" id="KJZ69518.1"/>
    </source>
</evidence>
<dbReference type="EMBL" id="KQ030708">
    <property type="protein sequence ID" value="KJZ69518.1"/>
    <property type="molecule type" value="Genomic_DNA"/>
</dbReference>
<protein>
    <recommendedName>
        <fullName evidence="4">Beta/gamma crystallin 'Greek key' domain-containing protein</fullName>
    </recommendedName>
</protein>
<organism evidence="2 3">
    <name type="scientific">Hirsutella minnesotensis 3608</name>
    <dbReference type="NCBI Taxonomy" id="1043627"/>
    <lineage>
        <taxon>Eukaryota</taxon>
        <taxon>Fungi</taxon>
        <taxon>Dikarya</taxon>
        <taxon>Ascomycota</taxon>
        <taxon>Pezizomycotina</taxon>
        <taxon>Sordariomycetes</taxon>
        <taxon>Hypocreomycetidae</taxon>
        <taxon>Hypocreales</taxon>
        <taxon>Ophiocordycipitaceae</taxon>
        <taxon>Hirsutella</taxon>
    </lineage>
</organism>
<feature type="chain" id="PRO_5005437320" description="Beta/gamma crystallin 'Greek key' domain-containing protein" evidence="1">
    <location>
        <begin position="18"/>
        <end position="118"/>
    </location>
</feature>
<keyword evidence="1" id="KW-0732">Signal</keyword>
<gene>
    <name evidence="2" type="ORF">HIM_11095</name>
</gene>
<accession>A0A0F7ZRF4</accession>
<dbReference type="Proteomes" id="UP000054481">
    <property type="component" value="Unassembled WGS sequence"/>
</dbReference>
<feature type="signal peptide" evidence="1">
    <location>
        <begin position="1"/>
        <end position="17"/>
    </location>
</feature>
<evidence type="ECO:0008006" key="4">
    <source>
        <dbReference type="Google" id="ProtNLM"/>
    </source>
</evidence>
<keyword evidence="3" id="KW-1185">Reference proteome</keyword>
<proteinExistence type="predicted"/>
<dbReference type="OrthoDB" id="4922373at2759"/>
<name>A0A0F7ZRF4_9HYPO</name>